<keyword evidence="2" id="KW-0175">Coiled coil</keyword>
<feature type="domain" description="Transglycosylase SLT" evidence="3">
    <location>
        <begin position="295"/>
        <end position="419"/>
    </location>
</feature>
<dbReference type="InterPro" id="IPR008258">
    <property type="entry name" value="Transglycosylase_SLT_dom_1"/>
</dbReference>
<name>A0A136A201_9ALTE</name>
<dbReference type="RefSeq" id="WP_068376419.1">
    <property type="nucleotide sequence ID" value="NZ_LSNE01000005.1"/>
</dbReference>
<dbReference type="PROSITE" id="PS00922">
    <property type="entry name" value="TRANSGLYCOSYLASE"/>
    <property type="match status" value="1"/>
</dbReference>
<dbReference type="InterPro" id="IPR000189">
    <property type="entry name" value="Transglyc_AS"/>
</dbReference>
<dbReference type="Proteomes" id="UP000070299">
    <property type="component" value="Unassembled WGS sequence"/>
</dbReference>
<comment type="caution">
    <text evidence="4">The sequence shown here is derived from an EMBL/GenBank/DDBJ whole genome shotgun (WGS) entry which is preliminary data.</text>
</comment>
<evidence type="ECO:0000256" key="1">
    <source>
        <dbReference type="ARBA" id="ARBA00007734"/>
    </source>
</evidence>
<dbReference type="CDD" id="cd16893">
    <property type="entry name" value="LT_MltC_MltE"/>
    <property type="match status" value="1"/>
</dbReference>
<organism evidence="4 5">
    <name type="scientific">Paraglaciecola hydrolytica</name>
    <dbReference type="NCBI Taxonomy" id="1799789"/>
    <lineage>
        <taxon>Bacteria</taxon>
        <taxon>Pseudomonadati</taxon>
        <taxon>Pseudomonadota</taxon>
        <taxon>Gammaproteobacteria</taxon>
        <taxon>Alteromonadales</taxon>
        <taxon>Alteromonadaceae</taxon>
        <taxon>Paraglaciecola</taxon>
    </lineage>
</organism>
<reference evidence="5" key="1">
    <citation type="submission" date="2016-02" db="EMBL/GenBank/DDBJ databases">
        <authorList>
            <person name="Schultz-Johansen M."/>
            <person name="Glaring M.A."/>
            <person name="Bech P.K."/>
            <person name="Stougaard P."/>
        </authorList>
    </citation>
    <scope>NUCLEOTIDE SEQUENCE [LARGE SCALE GENOMIC DNA]</scope>
    <source>
        <strain evidence="5">S66</strain>
    </source>
</reference>
<dbReference type="GO" id="GO:0000270">
    <property type="term" value="P:peptidoglycan metabolic process"/>
    <property type="evidence" value="ECO:0007669"/>
    <property type="project" value="InterPro"/>
</dbReference>
<dbReference type="AlphaFoldDB" id="A0A136A201"/>
<dbReference type="EMBL" id="LSNE01000005">
    <property type="protein sequence ID" value="KXI29244.1"/>
    <property type="molecule type" value="Genomic_DNA"/>
</dbReference>
<evidence type="ECO:0000313" key="4">
    <source>
        <dbReference type="EMBL" id="KXI29244.1"/>
    </source>
</evidence>
<dbReference type="PANTHER" id="PTHR37423:SF2">
    <property type="entry name" value="MEMBRANE-BOUND LYTIC MUREIN TRANSGLYCOSYLASE C"/>
    <property type="match status" value="1"/>
</dbReference>
<sequence>MKPAGISVILLLTLFDVSAQETDPFAELEAEIQKQSPQALAREQVEFEVWKEKYLAEYQQFRVEHFKRLDDIRDKLISRWGEAEISSESKYVIYDERGDSKTVLDYENNQIVISILHEDDETVSPKQISQAIQQATESNTKSANRPPPLEQFTGKTLDKSTLNQLVNKAIENTETHKPLVENNLEQLISNEVANIKRQTEAQKNQVEIMLDIVSVESTEVDGSAKNSEDLITRQKQEIDKEQQARLHRLQEQSKKFNNNKVERAELAKKQITTFHIPLAEKGDMQKAEPYLKEVIQQSKRWELQPSLLLSIIHTESYFNPQAKSHIPAFGLMQIVPRSASIDVNRFLFDKDEAMAEAYLYSPQQNIETGVAYVHILNSRYLKGINDPLSRMYCTVAAYNTGSGNVAKTFNKDKSRNINNALKIINGLSPEQVYQRLVEDLPYEETRNYLNKVINRKSIYLKVDAI</sequence>
<evidence type="ECO:0000259" key="3">
    <source>
        <dbReference type="Pfam" id="PF01464"/>
    </source>
</evidence>
<dbReference type="PANTHER" id="PTHR37423">
    <property type="entry name" value="SOLUBLE LYTIC MUREIN TRANSGLYCOSYLASE-RELATED"/>
    <property type="match status" value="1"/>
</dbReference>
<dbReference type="Pfam" id="PF01464">
    <property type="entry name" value="SLT"/>
    <property type="match status" value="1"/>
</dbReference>
<evidence type="ECO:0000313" key="5">
    <source>
        <dbReference type="Proteomes" id="UP000070299"/>
    </source>
</evidence>
<feature type="coiled-coil region" evidence="2">
    <location>
        <begin position="224"/>
        <end position="259"/>
    </location>
</feature>
<accession>A0A136A201</accession>
<comment type="similarity">
    <text evidence="1">Belongs to the transglycosylase Slt family.</text>
</comment>
<evidence type="ECO:0000256" key="2">
    <source>
        <dbReference type="SAM" id="Coils"/>
    </source>
</evidence>
<dbReference type="InterPro" id="IPR023346">
    <property type="entry name" value="Lysozyme-like_dom_sf"/>
</dbReference>
<protein>
    <recommendedName>
        <fullName evidence="3">Transglycosylase SLT domain-containing protein</fullName>
    </recommendedName>
</protein>
<dbReference type="STRING" id="1799789.AX660_13945"/>
<dbReference type="OrthoDB" id="5620293at2"/>
<dbReference type="SUPFAM" id="SSF53955">
    <property type="entry name" value="Lysozyme-like"/>
    <property type="match status" value="1"/>
</dbReference>
<gene>
    <name evidence="4" type="ORF">AX660_13945</name>
</gene>
<dbReference type="GO" id="GO:0016020">
    <property type="term" value="C:membrane"/>
    <property type="evidence" value="ECO:0007669"/>
    <property type="project" value="InterPro"/>
</dbReference>
<dbReference type="Gene3D" id="1.10.530.10">
    <property type="match status" value="1"/>
</dbReference>
<dbReference type="GO" id="GO:0008933">
    <property type="term" value="F:peptidoglycan lytic transglycosylase activity"/>
    <property type="evidence" value="ECO:0007669"/>
    <property type="project" value="InterPro"/>
</dbReference>
<proteinExistence type="inferred from homology"/>
<keyword evidence="5" id="KW-1185">Reference proteome</keyword>